<feature type="domain" description="HD" evidence="1">
    <location>
        <begin position="135"/>
        <end position="258"/>
    </location>
</feature>
<dbReference type="RefSeq" id="WP_377603500.1">
    <property type="nucleotide sequence ID" value="NZ_JBHUME010000008.1"/>
</dbReference>
<comment type="caution">
    <text evidence="3">The sequence shown here is derived from an EMBL/GenBank/DDBJ whole genome shotgun (WGS) entry which is preliminary data.</text>
</comment>
<dbReference type="PROSITE" id="PS51831">
    <property type="entry name" value="HD"/>
    <property type="match status" value="1"/>
</dbReference>
<dbReference type="PANTHER" id="PTHR43155:SF2">
    <property type="entry name" value="CYCLIC DI-GMP PHOSPHODIESTERASE PA4108"/>
    <property type="match status" value="1"/>
</dbReference>
<keyword evidence="4" id="KW-1185">Reference proteome</keyword>
<dbReference type="InterPro" id="IPR006674">
    <property type="entry name" value="HD_domain"/>
</dbReference>
<dbReference type="PROSITE" id="PS51832">
    <property type="entry name" value="HD_GYP"/>
    <property type="match status" value="1"/>
</dbReference>
<dbReference type="EC" id="3.1.4.-" evidence="3"/>
<proteinExistence type="predicted"/>
<dbReference type="PANTHER" id="PTHR43155">
    <property type="entry name" value="CYCLIC DI-GMP PHOSPHODIESTERASE PA4108-RELATED"/>
    <property type="match status" value="1"/>
</dbReference>
<evidence type="ECO:0000313" key="3">
    <source>
        <dbReference type="EMBL" id="MFD2613512.1"/>
    </source>
</evidence>
<accession>A0ABW5PHM3</accession>
<dbReference type="GO" id="GO:0016787">
    <property type="term" value="F:hydrolase activity"/>
    <property type="evidence" value="ECO:0007669"/>
    <property type="project" value="UniProtKB-KW"/>
</dbReference>
<gene>
    <name evidence="3" type="ORF">ACFSUF_13855</name>
</gene>
<dbReference type="InterPro" id="IPR037522">
    <property type="entry name" value="HD_GYP_dom"/>
</dbReference>
<organism evidence="3 4">
    <name type="scientific">Paenibacillus gansuensis</name>
    <dbReference type="NCBI Taxonomy" id="306542"/>
    <lineage>
        <taxon>Bacteria</taxon>
        <taxon>Bacillati</taxon>
        <taxon>Bacillota</taxon>
        <taxon>Bacilli</taxon>
        <taxon>Bacillales</taxon>
        <taxon>Paenibacillaceae</taxon>
        <taxon>Paenibacillus</taxon>
    </lineage>
</organism>
<dbReference type="CDD" id="cd00077">
    <property type="entry name" value="HDc"/>
    <property type="match status" value="1"/>
</dbReference>
<reference evidence="4" key="1">
    <citation type="journal article" date="2019" name="Int. J. Syst. Evol. Microbiol.">
        <title>The Global Catalogue of Microorganisms (GCM) 10K type strain sequencing project: providing services to taxonomists for standard genome sequencing and annotation.</title>
        <authorList>
            <consortium name="The Broad Institute Genomics Platform"/>
            <consortium name="The Broad Institute Genome Sequencing Center for Infectious Disease"/>
            <person name="Wu L."/>
            <person name="Ma J."/>
        </authorList>
    </citation>
    <scope>NUCLEOTIDE SEQUENCE [LARGE SCALE GENOMIC DNA]</scope>
    <source>
        <strain evidence="4">KCTC 3950</strain>
    </source>
</reference>
<keyword evidence="3" id="KW-0378">Hydrolase</keyword>
<feature type="domain" description="HD-GYP" evidence="2">
    <location>
        <begin position="113"/>
        <end position="309"/>
    </location>
</feature>
<protein>
    <submittedName>
        <fullName evidence="3">HD-GYP domain-containing protein</fullName>
        <ecNumber evidence="3">3.1.4.-</ecNumber>
    </submittedName>
</protein>
<evidence type="ECO:0000259" key="2">
    <source>
        <dbReference type="PROSITE" id="PS51832"/>
    </source>
</evidence>
<name>A0ABW5PHM3_9BACL</name>
<dbReference type="Proteomes" id="UP001597541">
    <property type="component" value="Unassembled WGS sequence"/>
</dbReference>
<dbReference type="EMBL" id="JBHUME010000008">
    <property type="protein sequence ID" value="MFD2613512.1"/>
    <property type="molecule type" value="Genomic_DNA"/>
</dbReference>
<dbReference type="InterPro" id="IPR003607">
    <property type="entry name" value="HD/PDEase_dom"/>
</dbReference>
<dbReference type="SMART" id="SM00471">
    <property type="entry name" value="HDc"/>
    <property type="match status" value="1"/>
</dbReference>
<dbReference type="SUPFAM" id="SSF109604">
    <property type="entry name" value="HD-domain/PDEase-like"/>
    <property type="match status" value="1"/>
</dbReference>
<dbReference type="Gene3D" id="1.10.3210.10">
    <property type="entry name" value="Hypothetical protein af1432"/>
    <property type="match status" value="1"/>
</dbReference>
<dbReference type="Pfam" id="PF13487">
    <property type="entry name" value="HD_5"/>
    <property type="match status" value="1"/>
</dbReference>
<sequence>MRLIPIHRCMPGMRLGKKIYNEEGLVLLREQVELTEQLIRRLQAMGVSFVYVADPRTDDLIVPDLIRDDTRRAVMSELRTNFKRMMEDTGRRRGMTQLFIGKQFKSVLSTLIDDLSSHEDAMIMLTNMSVTDLYLYEHSLNVCIYSVMLGIACGYSEDDLTTIGLGALLHDVGKTKIPLDILLKPNKLTEAEFEVMKTHTEHGFRLLKDEPNIPLLSAHCAFQHHERLDGTGYPRGLKGEEIHEFARWIGLVDTYDAMTSHRVYRKAMLPHQAMEQLYAGAGSLYDLKMLETFRNKIALYPLGVSVTLSSGHKGIVVDVNTSHPQRPVIRILQDSEGNDLKDLYEVDLSKQLNLVVTQVNDLSV</sequence>
<evidence type="ECO:0000259" key="1">
    <source>
        <dbReference type="PROSITE" id="PS51831"/>
    </source>
</evidence>
<evidence type="ECO:0000313" key="4">
    <source>
        <dbReference type="Proteomes" id="UP001597541"/>
    </source>
</evidence>